<feature type="coiled-coil region" evidence="6">
    <location>
        <begin position="179"/>
        <end position="206"/>
    </location>
</feature>
<gene>
    <name evidence="8" type="ORF">MRATA1EN1_LOCUS22244</name>
</gene>
<dbReference type="Gene3D" id="3.30.70.1590">
    <property type="match status" value="1"/>
</dbReference>
<feature type="domain" description="Myosin motor" evidence="7">
    <location>
        <begin position="54"/>
        <end position="128"/>
    </location>
</feature>
<evidence type="ECO:0000256" key="6">
    <source>
        <dbReference type="SAM" id="Coils"/>
    </source>
</evidence>
<evidence type="ECO:0000256" key="3">
    <source>
        <dbReference type="ARBA" id="ARBA00022840"/>
    </source>
</evidence>
<evidence type="ECO:0000313" key="9">
    <source>
        <dbReference type="Proteomes" id="UP001176941"/>
    </source>
</evidence>
<dbReference type="InterPro" id="IPR001609">
    <property type="entry name" value="Myosin_head_motor_dom-like"/>
</dbReference>
<accession>A0ABN8ZH98</accession>
<keyword evidence="2" id="KW-0547">Nucleotide-binding</keyword>
<proteinExistence type="inferred from homology"/>
<keyword evidence="9" id="KW-1185">Reference proteome</keyword>
<dbReference type="EMBL" id="OX459969">
    <property type="protein sequence ID" value="CAI9173282.1"/>
    <property type="molecule type" value="Genomic_DNA"/>
</dbReference>
<keyword evidence="4 6" id="KW-0175">Coiled coil</keyword>
<evidence type="ECO:0000256" key="5">
    <source>
        <dbReference type="ARBA" id="ARBA00023203"/>
    </source>
</evidence>
<reference evidence="8" key="1">
    <citation type="submission" date="2023-04" db="EMBL/GenBank/DDBJ databases">
        <authorList>
            <consortium name="ELIXIR-Norway"/>
        </authorList>
    </citation>
    <scope>NUCLEOTIDE SEQUENCE [LARGE SCALE GENOMIC DNA]</scope>
</reference>
<evidence type="ECO:0000256" key="1">
    <source>
        <dbReference type="ARBA" id="ARBA00008314"/>
    </source>
</evidence>
<dbReference type="PANTHER" id="PTHR13140">
    <property type="entry name" value="MYOSIN"/>
    <property type="match status" value="1"/>
</dbReference>
<dbReference type="Proteomes" id="UP001176941">
    <property type="component" value="Chromosome 33"/>
</dbReference>
<dbReference type="SUPFAM" id="SSF52540">
    <property type="entry name" value="P-loop containing nucleoside triphosphate hydrolases"/>
    <property type="match status" value="1"/>
</dbReference>
<keyword evidence="3" id="KW-0067">ATP-binding</keyword>
<dbReference type="PANTHER" id="PTHR13140:SF857">
    <property type="entry name" value="MYOSIN-11"/>
    <property type="match status" value="1"/>
</dbReference>
<evidence type="ECO:0000256" key="4">
    <source>
        <dbReference type="ARBA" id="ARBA00023054"/>
    </source>
</evidence>
<dbReference type="Gene3D" id="1.20.5.340">
    <property type="match status" value="1"/>
</dbReference>
<dbReference type="InterPro" id="IPR027417">
    <property type="entry name" value="P-loop_NTPase"/>
</dbReference>
<dbReference type="Pfam" id="PF00063">
    <property type="entry name" value="Myosin_head"/>
    <property type="match status" value="1"/>
</dbReference>
<evidence type="ECO:0000313" key="8">
    <source>
        <dbReference type="EMBL" id="CAI9173282.1"/>
    </source>
</evidence>
<comment type="similarity">
    <text evidence="1">Belongs to the TRAFAC class myosin-kinesin ATPase superfamily. Myosin family.</text>
</comment>
<evidence type="ECO:0000256" key="2">
    <source>
        <dbReference type="ARBA" id="ARBA00022741"/>
    </source>
</evidence>
<evidence type="ECO:0000259" key="7">
    <source>
        <dbReference type="Pfam" id="PF00063"/>
    </source>
</evidence>
<name>A0ABN8ZH98_RANTA</name>
<keyword evidence="5" id="KW-0009">Actin-binding</keyword>
<protein>
    <recommendedName>
        <fullName evidence="7">Myosin motor domain-containing protein</fullName>
    </recommendedName>
</protein>
<sequence>MSRLEVMAAQEGYNIMSWIEKNKDPLNESVVGSFQKLSLGIPAFLFKEEEALGAKDAHLIMHQLACNGILEGLRICGKGFPNRLQYHVLNPNVIPQRFVNKKASELLLGSINLDVNEYKIGHIKVFFQAGILARLEDMRDECPAKLMSTLQRRLCGFLIKPLLNMARQEEEMKVREEGLRSATAKAQELLGKVVELEEKTATLSRENDLTDQLQAAHSDEQIAGAASDVAS</sequence>
<organism evidence="8 9">
    <name type="scientific">Rangifer tarandus platyrhynchus</name>
    <name type="common">Svalbard reindeer</name>
    <dbReference type="NCBI Taxonomy" id="3082113"/>
    <lineage>
        <taxon>Eukaryota</taxon>
        <taxon>Metazoa</taxon>
        <taxon>Chordata</taxon>
        <taxon>Craniata</taxon>
        <taxon>Vertebrata</taxon>
        <taxon>Euteleostomi</taxon>
        <taxon>Mammalia</taxon>
        <taxon>Eutheria</taxon>
        <taxon>Laurasiatheria</taxon>
        <taxon>Artiodactyla</taxon>
        <taxon>Ruminantia</taxon>
        <taxon>Pecora</taxon>
        <taxon>Cervidae</taxon>
        <taxon>Odocoileinae</taxon>
        <taxon>Rangifer</taxon>
    </lineage>
</organism>